<feature type="transmembrane region" description="Helical" evidence="6">
    <location>
        <begin position="173"/>
        <end position="197"/>
    </location>
</feature>
<feature type="transmembrane region" description="Helical" evidence="6">
    <location>
        <begin position="234"/>
        <end position="256"/>
    </location>
</feature>
<dbReference type="Pfam" id="PF01943">
    <property type="entry name" value="Polysacc_synt"/>
    <property type="match status" value="1"/>
</dbReference>
<dbReference type="OrthoDB" id="9775950at2"/>
<evidence type="ECO:0000256" key="4">
    <source>
        <dbReference type="ARBA" id="ARBA00022989"/>
    </source>
</evidence>
<evidence type="ECO:0000256" key="3">
    <source>
        <dbReference type="ARBA" id="ARBA00022692"/>
    </source>
</evidence>
<feature type="transmembrane region" description="Helical" evidence="6">
    <location>
        <begin position="407"/>
        <end position="426"/>
    </location>
</feature>
<dbReference type="PANTHER" id="PTHR30250:SF24">
    <property type="entry name" value="STAGE V SPORULATION PROTEIN B"/>
    <property type="match status" value="1"/>
</dbReference>
<dbReference type="PIRSF" id="PIRSF038958">
    <property type="entry name" value="PG_synth_SpoVB"/>
    <property type="match status" value="1"/>
</dbReference>
<dbReference type="CDD" id="cd13124">
    <property type="entry name" value="MATE_SpoVB_like"/>
    <property type="match status" value="1"/>
</dbReference>
<feature type="transmembrane region" description="Helical" evidence="6">
    <location>
        <begin position="117"/>
        <end position="138"/>
    </location>
</feature>
<feature type="transmembrane region" description="Helical" evidence="6">
    <location>
        <begin position="313"/>
        <end position="332"/>
    </location>
</feature>
<comment type="subcellular location">
    <subcellularLocation>
        <location evidence="1">Cell membrane</location>
        <topology evidence="1">Multi-pass membrane protein</topology>
    </subcellularLocation>
</comment>
<evidence type="ECO:0000313" key="8">
    <source>
        <dbReference type="Proteomes" id="UP000199516"/>
    </source>
</evidence>
<feature type="transmembrane region" description="Helical" evidence="6">
    <location>
        <begin position="150"/>
        <end position="167"/>
    </location>
</feature>
<dbReference type="RefSeq" id="WP_091660381.1">
    <property type="nucleotide sequence ID" value="NZ_FONT01000003.1"/>
</dbReference>
<dbReference type="AlphaFoldDB" id="A0A1I2CVR6"/>
<evidence type="ECO:0000256" key="6">
    <source>
        <dbReference type="SAM" id="Phobius"/>
    </source>
</evidence>
<protein>
    <submittedName>
        <fullName evidence="7">Membrane protein involved in the export of O-antigen and teichoic acid</fullName>
    </submittedName>
</protein>
<keyword evidence="5 6" id="KW-0472">Membrane</keyword>
<evidence type="ECO:0000256" key="1">
    <source>
        <dbReference type="ARBA" id="ARBA00004651"/>
    </source>
</evidence>
<dbReference type="InterPro" id="IPR050833">
    <property type="entry name" value="Poly_Biosynth_Transport"/>
</dbReference>
<dbReference type="InterPro" id="IPR024923">
    <property type="entry name" value="PG_synth_SpoVB"/>
</dbReference>
<dbReference type="Pfam" id="PF01554">
    <property type="entry name" value="MatE"/>
    <property type="match status" value="1"/>
</dbReference>
<dbReference type="STRING" id="930128.SAMN05192532_103204"/>
<dbReference type="InterPro" id="IPR002528">
    <property type="entry name" value="MATE_fam"/>
</dbReference>
<keyword evidence="4 6" id="KW-1133">Transmembrane helix</keyword>
<feature type="transmembrane region" description="Helical" evidence="6">
    <location>
        <begin position="41"/>
        <end position="62"/>
    </location>
</feature>
<keyword evidence="2" id="KW-1003">Cell membrane</keyword>
<evidence type="ECO:0000256" key="2">
    <source>
        <dbReference type="ARBA" id="ARBA00022475"/>
    </source>
</evidence>
<dbReference type="Proteomes" id="UP000199516">
    <property type="component" value="Unassembled WGS sequence"/>
</dbReference>
<dbReference type="GO" id="GO:0042910">
    <property type="term" value="F:xenobiotic transmembrane transporter activity"/>
    <property type="evidence" value="ECO:0007669"/>
    <property type="project" value="InterPro"/>
</dbReference>
<proteinExistence type="predicted"/>
<feature type="transmembrane region" description="Helical" evidence="6">
    <location>
        <begin position="268"/>
        <end position="292"/>
    </location>
</feature>
<feature type="transmembrane region" description="Helical" evidence="6">
    <location>
        <begin position="382"/>
        <end position="401"/>
    </location>
</feature>
<dbReference type="GO" id="GO:0015297">
    <property type="term" value="F:antiporter activity"/>
    <property type="evidence" value="ECO:0007669"/>
    <property type="project" value="InterPro"/>
</dbReference>
<dbReference type="GO" id="GO:0005886">
    <property type="term" value="C:plasma membrane"/>
    <property type="evidence" value="ECO:0007669"/>
    <property type="project" value="UniProtKB-SubCell"/>
</dbReference>
<gene>
    <name evidence="7" type="ORF">SAMN05192532_103204</name>
</gene>
<name>A0A1I2CVR6_9BACI</name>
<dbReference type="PANTHER" id="PTHR30250">
    <property type="entry name" value="PST FAMILY PREDICTED COLANIC ACID TRANSPORTER"/>
    <property type="match status" value="1"/>
</dbReference>
<dbReference type="EMBL" id="FONT01000003">
    <property type="protein sequence ID" value="SFE71800.1"/>
    <property type="molecule type" value="Genomic_DNA"/>
</dbReference>
<keyword evidence="8" id="KW-1185">Reference proteome</keyword>
<evidence type="ECO:0000313" key="7">
    <source>
        <dbReference type="EMBL" id="SFE71800.1"/>
    </source>
</evidence>
<dbReference type="InterPro" id="IPR002797">
    <property type="entry name" value="Polysacc_synth"/>
</dbReference>
<reference evidence="7 8" key="1">
    <citation type="submission" date="2016-10" db="EMBL/GenBank/DDBJ databases">
        <authorList>
            <person name="de Groot N.N."/>
        </authorList>
    </citation>
    <scope>NUCLEOTIDE SEQUENCE [LARGE SCALE GENOMIC DNA]</scope>
    <source>
        <strain evidence="7 8">DSM 23995</strain>
    </source>
</reference>
<sequence length="447" mass="50176">MNKTFIMGTLLLTTAAFLGECLEFLINMLLARELGETGLGMYMSILPTIVFLIVIASMELPVSVSKAVAERETKYHLSLLSHTLRFTVAFTLACLAAAFLVFPLIPVFASYHTSLPYLLLILIPVISLSSVARGYFMGVQRMGKIALANFLRRAIQLVLLIAVFRWFHFEEELAILISLATLIATEVVVFVYLILCYQKEIRQMKKETTASPLPKRSVLQTLLNVSLPTTGLRIFHAASFAAKPFLIKVALMNAGVMEQEATIQYGKLAGVAFTIGFFPAFIAHSLLIILIPTVAESYAKKDILSLHSLLQKILFFTLVYAAPAAAIFYFFSGELTSLFFEDSPAVVYLQLLVPYFFFHFFAIPMQAFLIGLGLVRDAFLHSVWSTTLSFVLMYMLGSMPVFQMDGIIIGMNTGVVVLTLLHYTAIRRQMEQPIRFRVYEMYEKKLH</sequence>
<feature type="transmembrane region" description="Helical" evidence="6">
    <location>
        <begin position="83"/>
        <end position="105"/>
    </location>
</feature>
<keyword evidence="3 6" id="KW-0812">Transmembrane</keyword>
<accession>A0A1I2CVR6</accession>
<feature type="transmembrane region" description="Helical" evidence="6">
    <location>
        <begin position="352"/>
        <end position="375"/>
    </location>
</feature>
<organism evidence="7 8">
    <name type="scientific">Alteribacillus iranensis</name>
    <dbReference type="NCBI Taxonomy" id="930128"/>
    <lineage>
        <taxon>Bacteria</taxon>
        <taxon>Bacillati</taxon>
        <taxon>Bacillota</taxon>
        <taxon>Bacilli</taxon>
        <taxon>Bacillales</taxon>
        <taxon>Bacillaceae</taxon>
        <taxon>Alteribacillus</taxon>
    </lineage>
</organism>
<evidence type="ECO:0000256" key="5">
    <source>
        <dbReference type="ARBA" id="ARBA00023136"/>
    </source>
</evidence>